<evidence type="ECO:0000256" key="6">
    <source>
        <dbReference type="SAM" id="Coils"/>
    </source>
</evidence>
<dbReference type="InterPro" id="IPR000014">
    <property type="entry name" value="PAS"/>
</dbReference>
<dbReference type="HOGENOM" id="CLU_298926_0_0_0"/>
<dbReference type="Gene3D" id="3.40.50.2300">
    <property type="match status" value="1"/>
</dbReference>
<organism evidence="10 11">
    <name type="scientific">Candidatus Moduliflexus flocculans</name>
    <dbReference type="NCBI Taxonomy" id="1499966"/>
    <lineage>
        <taxon>Bacteria</taxon>
        <taxon>Candidatus Moduliflexota</taxon>
        <taxon>Candidatus Moduliflexia</taxon>
        <taxon>Candidatus Moduliflexales</taxon>
        <taxon>Candidatus Moduliflexaceae</taxon>
    </lineage>
</organism>
<dbReference type="PROSITE" id="PS50109">
    <property type="entry name" value="HIS_KIN"/>
    <property type="match status" value="1"/>
</dbReference>
<dbReference type="InterPro" id="IPR000700">
    <property type="entry name" value="PAS-assoc_C"/>
</dbReference>
<dbReference type="InterPro" id="IPR004358">
    <property type="entry name" value="Sig_transdc_His_kin-like_C"/>
</dbReference>
<gene>
    <name evidence="10" type="ORF">U14_03741</name>
</gene>
<dbReference type="SMART" id="SM00086">
    <property type="entry name" value="PAC"/>
    <property type="match status" value="3"/>
</dbReference>
<dbReference type="NCBIfam" id="TIGR00229">
    <property type="entry name" value="sensory_box"/>
    <property type="match status" value="5"/>
</dbReference>
<dbReference type="InterPro" id="IPR003594">
    <property type="entry name" value="HATPase_dom"/>
</dbReference>
<dbReference type="SMART" id="SM00388">
    <property type="entry name" value="HisKA"/>
    <property type="match status" value="1"/>
</dbReference>
<dbReference type="SUPFAM" id="SSF55785">
    <property type="entry name" value="PYP-like sensor domain (PAS domain)"/>
    <property type="match status" value="5"/>
</dbReference>
<dbReference type="PRINTS" id="PR00344">
    <property type="entry name" value="BCTRLSENSOR"/>
</dbReference>
<dbReference type="Pfam" id="PF13426">
    <property type="entry name" value="PAS_9"/>
    <property type="match status" value="1"/>
</dbReference>
<dbReference type="PANTHER" id="PTHR43304:SF1">
    <property type="entry name" value="PAC DOMAIN-CONTAINING PROTEIN"/>
    <property type="match status" value="1"/>
</dbReference>
<dbReference type="Pfam" id="PF02518">
    <property type="entry name" value="HATPase_c"/>
    <property type="match status" value="1"/>
</dbReference>
<evidence type="ECO:0000259" key="9">
    <source>
        <dbReference type="PROSITE" id="PS50113"/>
    </source>
</evidence>
<dbReference type="AlphaFoldDB" id="A0A081BQ24"/>
<evidence type="ECO:0000256" key="2">
    <source>
        <dbReference type="ARBA" id="ARBA00012438"/>
    </source>
</evidence>
<feature type="domain" description="PAC" evidence="9">
    <location>
        <begin position="212"/>
        <end position="265"/>
    </location>
</feature>
<dbReference type="PROSITE" id="PS50112">
    <property type="entry name" value="PAS"/>
    <property type="match status" value="5"/>
</dbReference>
<dbReference type="EC" id="2.7.13.3" evidence="2"/>
<feature type="domain" description="PAS" evidence="8">
    <location>
        <begin position="637"/>
        <end position="709"/>
    </location>
</feature>
<keyword evidence="11" id="KW-1185">Reference proteome</keyword>
<dbReference type="GO" id="GO:0000155">
    <property type="term" value="F:phosphorelay sensor kinase activity"/>
    <property type="evidence" value="ECO:0007669"/>
    <property type="project" value="InterPro"/>
</dbReference>
<feature type="domain" description="PAS" evidence="8">
    <location>
        <begin position="134"/>
        <end position="208"/>
    </location>
</feature>
<dbReference type="InterPro" id="IPR011006">
    <property type="entry name" value="CheY-like_superfamily"/>
</dbReference>
<reference evidence="10 11" key="1">
    <citation type="journal article" date="2015" name="PeerJ">
        <title>First genomic representation of candidate bacterial phylum KSB3 points to enhanced environmental sensing as a trigger of wastewater bulking.</title>
        <authorList>
            <person name="Sekiguchi Y."/>
            <person name="Ohashi A."/>
            <person name="Parks D.H."/>
            <person name="Yamauchi T."/>
            <person name="Tyson G.W."/>
            <person name="Hugenholtz P."/>
        </authorList>
    </citation>
    <scope>NUCLEOTIDE SEQUENCE [LARGE SCALE GENOMIC DNA]</scope>
</reference>
<keyword evidence="3" id="KW-0597">Phosphoprotein</keyword>
<evidence type="ECO:0000313" key="10">
    <source>
        <dbReference type="EMBL" id="GAK52490.1"/>
    </source>
</evidence>
<keyword evidence="5" id="KW-0418">Kinase</keyword>
<dbReference type="Pfam" id="PF08448">
    <property type="entry name" value="PAS_4"/>
    <property type="match status" value="2"/>
</dbReference>
<feature type="domain" description="Histidine kinase" evidence="7">
    <location>
        <begin position="795"/>
        <end position="1004"/>
    </location>
</feature>
<dbReference type="SUPFAM" id="SSF52172">
    <property type="entry name" value="CheY-like"/>
    <property type="match status" value="1"/>
</dbReference>
<dbReference type="InterPro" id="IPR036097">
    <property type="entry name" value="HisK_dim/P_sf"/>
</dbReference>
<dbReference type="CDD" id="cd00082">
    <property type="entry name" value="HisKA"/>
    <property type="match status" value="1"/>
</dbReference>
<dbReference type="PROSITE" id="PS50113">
    <property type="entry name" value="PAC"/>
    <property type="match status" value="2"/>
</dbReference>
<dbReference type="Proteomes" id="UP000030700">
    <property type="component" value="Unassembled WGS sequence"/>
</dbReference>
<dbReference type="InterPro" id="IPR035965">
    <property type="entry name" value="PAS-like_dom_sf"/>
</dbReference>
<evidence type="ECO:0000259" key="8">
    <source>
        <dbReference type="PROSITE" id="PS50112"/>
    </source>
</evidence>
<dbReference type="SMART" id="SM00091">
    <property type="entry name" value="PAS"/>
    <property type="match status" value="5"/>
</dbReference>
<keyword evidence="4" id="KW-0808">Transferase</keyword>
<proteinExistence type="predicted"/>
<evidence type="ECO:0000313" key="11">
    <source>
        <dbReference type="Proteomes" id="UP000030700"/>
    </source>
</evidence>
<dbReference type="SMART" id="SM00387">
    <property type="entry name" value="HATPase_c"/>
    <property type="match status" value="1"/>
</dbReference>
<dbReference type="EMBL" id="DF820458">
    <property type="protein sequence ID" value="GAK52490.1"/>
    <property type="molecule type" value="Genomic_DNA"/>
</dbReference>
<feature type="domain" description="PAC" evidence="9">
    <location>
        <begin position="713"/>
        <end position="766"/>
    </location>
</feature>
<dbReference type="CDD" id="cd00130">
    <property type="entry name" value="PAS"/>
    <property type="match status" value="5"/>
</dbReference>
<name>A0A081BQ24_9BACT</name>
<dbReference type="InterPro" id="IPR052162">
    <property type="entry name" value="Sensor_kinase/Photoreceptor"/>
</dbReference>
<accession>A0A081BQ24</accession>
<evidence type="ECO:0000256" key="1">
    <source>
        <dbReference type="ARBA" id="ARBA00000085"/>
    </source>
</evidence>
<dbReference type="SUPFAM" id="SSF47384">
    <property type="entry name" value="Homodimeric domain of signal transducing histidine kinase"/>
    <property type="match status" value="1"/>
</dbReference>
<dbReference type="PANTHER" id="PTHR43304">
    <property type="entry name" value="PHYTOCHROME-LIKE PROTEIN CPH1"/>
    <property type="match status" value="1"/>
</dbReference>
<dbReference type="InterPro" id="IPR005467">
    <property type="entry name" value="His_kinase_dom"/>
</dbReference>
<dbReference type="Gene3D" id="1.10.287.130">
    <property type="match status" value="1"/>
</dbReference>
<feature type="domain" description="PAS" evidence="8">
    <location>
        <begin position="512"/>
        <end position="561"/>
    </location>
</feature>
<dbReference type="InterPro" id="IPR003661">
    <property type="entry name" value="HisK_dim/P_dom"/>
</dbReference>
<dbReference type="InterPro" id="IPR036890">
    <property type="entry name" value="HATPase_C_sf"/>
</dbReference>
<dbReference type="Gene3D" id="3.30.450.20">
    <property type="entry name" value="PAS domain"/>
    <property type="match status" value="5"/>
</dbReference>
<dbReference type="InterPro" id="IPR001610">
    <property type="entry name" value="PAC"/>
</dbReference>
<protein>
    <recommendedName>
        <fullName evidence="2">histidine kinase</fullName>
        <ecNumber evidence="2">2.7.13.3</ecNumber>
    </recommendedName>
</protein>
<dbReference type="FunFam" id="3.30.565.10:FF:000006">
    <property type="entry name" value="Sensor histidine kinase WalK"/>
    <property type="match status" value="1"/>
</dbReference>
<evidence type="ECO:0000256" key="5">
    <source>
        <dbReference type="ARBA" id="ARBA00022777"/>
    </source>
</evidence>
<feature type="coiled-coil region" evidence="6">
    <location>
        <begin position="757"/>
        <end position="788"/>
    </location>
</feature>
<sequence>MEHQLTILIIEHDTQHLTETLNLLSQTGYATLSAFTGEAGLALAKTVSPEVLLLCDDPPDMPLREICCAIRADARLGDLSIVLFCSSNISEDALCELEPYLDHLLFRAAPACILRAQLQSLRRTEMKQAALRVNQERLLLAIDAVNEGIWDLNNERAAPQLFWNPQYYRILGYEPGELAPSIEQWKDLLHPDDRAAAEQKFLACLEPGQDEYEYEARFQTATREWRWINIKGRVVKRDAEGKVLRMIGTHTDITARKQAEESLRYNEEQYYLLFNGMLEGFALHEIICDADGAPIDYRFLAINGAFETLTGLRREQLIGKTVREVMPATEPVWIKRYGHVALSGEAMQFEEYSAVLQKYYEVRAYSQERGKFAVVFHDVTERKQIESALRKGEERFQMFMRNFPGLAYIKDADSRVIFANQGFLTYLGLHPLDMFGKTNAELFPPEFAAKITADDRCVLESGQNHVIEEMFGGHIWRTCKFAIPQHKEPALLGGFTIDITEQKESEKLLADSEKKFAAAFRLNPEPTAITVIPTGEILDINRAYEQWSGYSRNELLGRTTLSLNLWVDTSERQRVISRLSANSVVEGMPVKVRLKNGNIRDVLFSAAIVPLEEQQILLTVAHDITQIRQTEQALRESEQRLSFALEGTSDALWDWDVRTGKTYFSPRYYTMLGYDPDEFPADYDHWRKHLHPDDLFPIEEALAAHFSGDAPGFAIEFRMKTKQGGWRWILGRGKVVERDAGGRAIRMTGTHTDITERKQAEAEIRRLNAELEQRVQQRTAALEAVNKELQAFAYVVSHDLKTPLRGISQIAYWLSNDYASLFDAEGRELIELMIARVKRMDSLIDGILAYSRIGRVEGASEPVNLSEVIQEALQLLTLPQQITIAVETKLPTVMGDAVRLTQVFENLLSNAIKFMDKPEGHIRIGCVSDGDFWKCYVADNGPGIDPKYHERIFRIFQTLAPRDDHENTGVGLALTQKIIEFYRGNIWVESEPGEGSTFFFTLPK</sequence>
<evidence type="ECO:0000259" key="7">
    <source>
        <dbReference type="PROSITE" id="PS50109"/>
    </source>
</evidence>
<evidence type="ECO:0000256" key="3">
    <source>
        <dbReference type="ARBA" id="ARBA00022553"/>
    </source>
</evidence>
<keyword evidence="6" id="KW-0175">Coiled coil</keyword>
<dbReference type="Pfam" id="PF00512">
    <property type="entry name" value="HisKA"/>
    <property type="match status" value="1"/>
</dbReference>
<feature type="domain" description="PAS" evidence="8">
    <location>
        <begin position="392"/>
        <end position="462"/>
    </location>
</feature>
<dbReference type="InterPro" id="IPR013656">
    <property type="entry name" value="PAS_4"/>
</dbReference>
<comment type="catalytic activity">
    <reaction evidence="1">
        <text>ATP + protein L-histidine = ADP + protein N-phospho-L-histidine.</text>
        <dbReference type="EC" id="2.7.13.3"/>
    </reaction>
</comment>
<dbReference type="CDD" id="cd00156">
    <property type="entry name" value="REC"/>
    <property type="match status" value="1"/>
</dbReference>
<feature type="domain" description="PAS" evidence="8">
    <location>
        <begin position="289"/>
        <end position="326"/>
    </location>
</feature>
<dbReference type="Pfam" id="PF08447">
    <property type="entry name" value="PAS_3"/>
    <property type="match status" value="2"/>
</dbReference>
<dbReference type="STRING" id="1499966.U14_03741"/>
<dbReference type="InterPro" id="IPR013655">
    <property type="entry name" value="PAS_fold_3"/>
</dbReference>
<dbReference type="SUPFAM" id="SSF55874">
    <property type="entry name" value="ATPase domain of HSP90 chaperone/DNA topoisomerase II/histidine kinase"/>
    <property type="match status" value="1"/>
</dbReference>
<evidence type="ECO:0000256" key="4">
    <source>
        <dbReference type="ARBA" id="ARBA00022679"/>
    </source>
</evidence>
<dbReference type="Gene3D" id="3.30.565.10">
    <property type="entry name" value="Histidine kinase-like ATPase, C-terminal domain"/>
    <property type="match status" value="1"/>
</dbReference>